<feature type="transmembrane region" description="Helical" evidence="8">
    <location>
        <begin position="133"/>
        <end position="150"/>
    </location>
</feature>
<dbReference type="InterPro" id="IPR003918">
    <property type="entry name" value="NADH_UbQ_OxRdtase"/>
</dbReference>
<dbReference type="KEGG" id="erz:ER308_18800"/>
<comment type="similarity">
    <text evidence="2">Belongs to the CPA3 antiporters (TC 2.A.63) subunit D family.</text>
</comment>
<feature type="transmembrane region" description="Helical" evidence="8">
    <location>
        <begin position="233"/>
        <end position="254"/>
    </location>
</feature>
<feature type="transmembrane region" description="Helical" evidence="8">
    <location>
        <begin position="205"/>
        <end position="226"/>
    </location>
</feature>
<keyword evidence="3" id="KW-1003">Cell membrane</keyword>
<feature type="transmembrane region" description="Helical" evidence="8">
    <location>
        <begin position="81"/>
        <end position="101"/>
    </location>
</feature>
<dbReference type="OrthoDB" id="9768329at2"/>
<keyword evidence="6 8" id="KW-0472">Membrane</keyword>
<evidence type="ECO:0000256" key="1">
    <source>
        <dbReference type="ARBA" id="ARBA00004651"/>
    </source>
</evidence>
<feature type="transmembrane region" description="Helical" evidence="8">
    <location>
        <begin position="329"/>
        <end position="349"/>
    </location>
</feature>
<evidence type="ECO:0000256" key="8">
    <source>
        <dbReference type="SAM" id="Phobius"/>
    </source>
</evidence>
<evidence type="ECO:0000313" key="11">
    <source>
        <dbReference type="Proteomes" id="UP000291469"/>
    </source>
</evidence>
<organism evidence="10 11">
    <name type="scientific">Egibacter rhizosphaerae</name>
    <dbReference type="NCBI Taxonomy" id="1670831"/>
    <lineage>
        <taxon>Bacteria</taxon>
        <taxon>Bacillati</taxon>
        <taxon>Actinomycetota</taxon>
        <taxon>Nitriliruptoria</taxon>
        <taxon>Egibacterales</taxon>
        <taxon>Egibacteraceae</taxon>
        <taxon>Egibacter</taxon>
    </lineage>
</organism>
<dbReference type="AlphaFoldDB" id="A0A411YJN9"/>
<comment type="subcellular location">
    <subcellularLocation>
        <location evidence="1">Cell membrane</location>
        <topology evidence="1">Multi-pass membrane protein</topology>
    </subcellularLocation>
    <subcellularLocation>
        <location evidence="7">Membrane</location>
        <topology evidence="7">Multi-pass membrane protein</topology>
    </subcellularLocation>
</comment>
<protein>
    <submittedName>
        <fullName evidence="10">NADH/ubiquinone/plastoquinone (Complex I)</fullName>
    </submittedName>
</protein>
<feature type="transmembrane region" description="Helical" evidence="8">
    <location>
        <begin position="402"/>
        <end position="422"/>
    </location>
</feature>
<keyword evidence="4 7" id="KW-0812">Transmembrane</keyword>
<evidence type="ECO:0000256" key="3">
    <source>
        <dbReference type="ARBA" id="ARBA00022475"/>
    </source>
</evidence>
<sequence>MSDGGPMGLLALLAVAFPLAGALAAALRAVPERVLLRASWVAPLPALVLAVSAPGPDVVARVEVAWLLLGLEMAVDPWARVLLVLAGSLWLAAGVALPTLLRDDRRSSRFASAFQAALAGMLLLVLAADVVTFYTGFALVTYASYVLVVHNATERAVRAGRIYLVFGVVGEALLLAGLAVAVGVAGTTALGDVAAAAGEGAAAGVPVLLLVGFGIKAGMLGVHSWLPLAHPAAPVPASAILSGAIITAGVLGWLRLLPLGDSPLPAFGPVVVGIGVAGFLAGAVLGALQDDPKTVLAYSSVSQIGLVLVPVGIGLAAPELATPAGSVAIVFALHHGLAKGALFLGVGVAQAESRSRPRRAVLLGQTAAAAAIAGLPLTSGMVAKGLLKDLAEGVTQPWGGALYLALLLSGTASTVLLGRMLWLLTAQGGHEPPPGAAAPWSSVLAWLLALGCSFAVTWPVVGGWLPGVAPPAVTDVGLWWDQSWPVAVGVGMLWGLSRVGPAPSVPAGDLVLAAEAAATRLRGTAALGGAVIGLPPLRRALAGSVERARAAQARTESLFARPMVTALLVLLLLVGVLAALGVTWP</sequence>
<name>A0A411YJN9_9ACTN</name>
<feature type="transmembrane region" description="Helical" evidence="8">
    <location>
        <begin position="162"/>
        <end position="185"/>
    </location>
</feature>
<feature type="transmembrane region" description="Helical" evidence="8">
    <location>
        <begin position="295"/>
        <end position="317"/>
    </location>
</feature>
<dbReference type="PANTHER" id="PTHR42703:SF1">
    <property type="entry name" value="NA(+)_H(+) ANTIPORTER SUBUNIT D1"/>
    <property type="match status" value="1"/>
</dbReference>
<dbReference type="InterPro" id="IPR050586">
    <property type="entry name" value="CPA3_Na-H_Antiporter_D"/>
</dbReference>
<dbReference type="Pfam" id="PF00361">
    <property type="entry name" value="Proton_antipo_M"/>
    <property type="match status" value="1"/>
</dbReference>
<dbReference type="Proteomes" id="UP000291469">
    <property type="component" value="Chromosome"/>
</dbReference>
<evidence type="ECO:0000256" key="7">
    <source>
        <dbReference type="RuleBase" id="RU000320"/>
    </source>
</evidence>
<proteinExistence type="inferred from homology"/>
<keyword evidence="11" id="KW-1185">Reference proteome</keyword>
<evidence type="ECO:0000259" key="9">
    <source>
        <dbReference type="Pfam" id="PF00361"/>
    </source>
</evidence>
<evidence type="ECO:0000256" key="5">
    <source>
        <dbReference type="ARBA" id="ARBA00022989"/>
    </source>
</evidence>
<dbReference type="GO" id="GO:0008137">
    <property type="term" value="F:NADH dehydrogenase (ubiquinone) activity"/>
    <property type="evidence" value="ECO:0007669"/>
    <property type="project" value="InterPro"/>
</dbReference>
<feature type="transmembrane region" description="Helical" evidence="8">
    <location>
        <begin position="564"/>
        <end position="584"/>
    </location>
</feature>
<dbReference type="PRINTS" id="PR01437">
    <property type="entry name" value="NUOXDRDTASE4"/>
</dbReference>
<evidence type="ECO:0000256" key="4">
    <source>
        <dbReference type="ARBA" id="ARBA00022692"/>
    </source>
</evidence>
<reference evidence="10 11" key="1">
    <citation type="submission" date="2019-01" db="EMBL/GenBank/DDBJ databases">
        <title>Egibacter rhizosphaerae EGI 80759T.</title>
        <authorList>
            <person name="Chen D.-D."/>
            <person name="Tian Y."/>
            <person name="Jiao J.-Y."/>
            <person name="Zhang X.-T."/>
            <person name="Zhang Y.-G."/>
            <person name="Zhang Y."/>
            <person name="Xiao M."/>
            <person name="Shu W.-S."/>
            <person name="Li W.-J."/>
        </authorList>
    </citation>
    <scope>NUCLEOTIDE SEQUENCE [LARGE SCALE GENOMIC DNA]</scope>
    <source>
        <strain evidence="10 11">EGI 80759</strain>
    </source>
</reference>
<accession>A0A411YJN9</accession>
<feature type="transmembrane region" description="Helical" evidence="8">
    <location>
        <begin position="266"/>
        <end position="288"/>
    </location>
</feature>
<feature type="transmembrane region" description="Helical" evidence="8">
    <location>
        <begin position="361"/>
        <end position="382"/>
    </location>
</feature>
<feature type="domain" description="NADH:quinone oxidoreductase/Mrp antiporter transmembrane" evidence="9">
    <location>
        <begin position="127"/>
        <end position="355"/>
    </location>
</feature>
<dbReference type="InterPro" id="IPR001750">
    <property type="entry name" value="ND/Mrp_TM"/>
</dbReference>
<keyword evidence="5 8" id="KW-1133">Transmembrane helix</keyword>
<dbReference type="PANTHER" id="PTHR42703">
    <property type="entry name" value="NADH DEHYDROGENASE"/>
    <property type="match status" value="1"/>
</dbReference>
<gene>
    <name evidence="10" type="ORF">ER308_18800</name>
</gene>
<feature type="transmembrane region" description="Helical" evidence="8">
    <location>
        <begin position="34"/>
        <end position="51"/>
    </location>
</feature>
<evidence type="ECO:0000313" key="10">
    <source>
        <dbReference type="EMBL" id="QBI21413.1"/>
    </source>
</evidence>
<dbReference type="GO" id="GO:0042773">
    <property type="term" value="P:ATP synthesis coupled electron transport"/>
    <property type="evidence" value="ECO:0007669"/>
    <property type="project" value="InterPro"/>
</dbReference>
<keyword evidence="10" id="KW-0830">Ubiquinone</keyword>
<dbReference type="RefSeq" id="WP_131156405.1">
    <property type="nucleotide sequence ID" value="NZ_CP036402.1"/>
</dbReference>
<dbReference type="GO" id="GO:0005886">
    <property type="term" value="C:plasma membrane"/>
    <property type="evidence" value="ECO:0007669"/>
    <property type="project" value="UniProtKB-SubCell"/>
</dbReference>
<evidence type="ECO:0000256" key="6">
    <source>
        <dbReference type="ARBA" id="ARBA00023136"/>
    </source>
</evidence>
<feature type="transmembrane region" description="Helical" evidence="8">
    <location>
        <begin position="110"/>
        <end position="127"/>
    </location>
</feature>
<dbReference type="EMBL" id="CP036402">
    <property type="protein sequence ID" value="QBI21413.1"/>
    <property type="molecule type" value="Genomic_DNA"/>
</dbReference>
<evidence type="ECO:0000256" key="2">
    <source>
        <dbReference type="ARBA" id="ARBA00005346"/>
    </source>
</evidence>